<proteinExistence type="predicted"/>
<gene>
    <name evidence="1" type="ORF">SAMN05216170_1052</name>
</gene>
<dbReference type="Proteomes" id="UP000182125">
    <property type="component" value="Unassembled WGS sequence"/>
</dbReference>
<reference evidence="1 2" key="1">
    <citation type="submission" date="2016-10" db="EMBL/GenBank/DDBJ databases">
        <authorList>
            <person name="de Groot N.N."/>
        </authorList>
    </citation>
    <scope>NUCLEOTIDE SEQUENCE [LARGE SCALE GENOMIC DNA]</scope>
    <source>
        <strain evidence="1 2">OGL-20</strain>
    </source>
</reference>
<dbReference type="AlphaFoldDB" id="A0A1I0N3L3"/>
<dbReference type="EMBL" id="FOIW01000001">
    <property type="protein sequence ID" value="SEV94958.1"/>
    <property type="molecule type" value="Genomic_DNA"/>
</dbReference>
<sequence length="458" mass="51470">MRWKSMLAVLLGLMMTGMTAGTASAISPPIGEEGKFLVSLKNNHMPNSPSEIPFFKYIGLNQEFKLLSDDGTIFNLAHEPTNISIKRDHGATKIIRKYHLGKILVSEIIFVERGKLKTILVVSSRETTNLTILWNVYSPVFRDFDTVNTKQAHPTGTISPTIIGQSNNIRFTLSYGEVYSKFKSSIITRQGISLTFGPFSISQHETLNIGEFEISIQRAPANKIIPMGYYYYTPSPARYPIKRYFDIYDHDGNVVGRAVVAIYGSRKRGSNYAYLEDGMEGFTSVGYAVAPKYGKFHSLYTKFEFCGGYLGSGYPNVPIELNYEALGGRRTSTQFIDVHRTLIDLVSSYIEGGGFIGIMLNGLLARDGSGRSINLLERRYSGKSIITSRYVRLYSLGVDEIGQYYTYTVHLPYNLNEDMIKFCLTVRPGIALPHPSLPTDTLYTRDYTIPIWISLQRP</sequence>
<accession>A0A1I0N3L3</accession>
<organism evidence="1 2">
    <name type="scientific">Thermococcus thioreducens</name>
    <dbReference type="NCBI Taxonomy" id="277988"/>
    <lineage>
        <taxon>Archaea</taxon>
        <taxon>Methanobacteriati</taxon>
        <taxon>Methanobacteriota</taxon>
        <taxon>Thermococci</taxon>
        <taxon>Thermococcales</taxon>
        <taxon>Thermococcaceae</taxon>
        <taxon>Thermococcus</taxon>
    </lineage>
</organism>
<evidence type="ECO:0000313" key="2">
    <source>
        <dbReference type="Proteomes" id="UP000182125"/>
    </source>
</evidence>
<protein>
    <submittedName>
        <fullName evidence="1">Uncharacterized protein</fullName>
    </submittedName>
</protein>
<name>A0A1I0N3L3_9EURY</name>
<evidence type="ECO:0000313" key="1">
    <source>
        <dbReference type="EMBL" id="SEV94958.1"/>
    </source>
</evidence>